<dbReference type="Proteomes" id="UP000434639">
    <property type="component" value="Unassembled WGS sequence"/>
</dbReference>
<keyword evidence="2 4" id="KW-0378">Hydrolase</keyword>
<comment type="catalytic activity">
    <reaction evidence="1 4">
        <text>alpha-D-glucosamine 6-phosphate + H2O = beta-D-fructose 6-phosphate + NH4(+)</text>
        <dbReference type="Rhea" id="RHEA:12172"/>
        <dbReference type="ChEBI" id="CHEBI:15377"/>
        <dbReference type="ChEBI" id="CHEBI:28938"/>
        <dbReference type="ChEBI" id="CHEBI:57634"/>
        <dbReference type="ChEBI" id="CHEBI:75989"/>
        <dbReference type="EC" id="3.5.99.6"/>
    </reaction>
</comment>
<dbReference type="GO" id="GO:0042802">
    <property type="term" value="F:identical protein binding"/>
    <property type="evidence" value="ECO:0007669"/>
    <property type="project" value="TreeGrafter"/>
</dbReference>
<comment type="function">
    <text evidence="4">Catalyzes the reversible isomerization-deamination of glucosamine 6-phosphate (GlcN6P) to form fructose 6-phosphate (Fru6P) and ammonium ion.</text>
</comment>
<dbReference type="GO" id="GO:0019262">
    <property type="term" value="P:N-acetylneuraminate catabolic process"/>
    <property type="evidence" value="ECO:0007669"/>
    <property type="project" value="UniProtKB-UniRule"/>
</dbReference>
<feature type="domain" description="Glucosamine/galactosamine-6-phosphate isomerase" evidence="5">
    <location>
        <begin position="13"/>
        <end position="226"/>
    </location>
</feature>
<evidence type="ECO:0000256" key="2">
    <source>
        <dbReference type="ARBA" id="ARBA00022801"/>
    </source>
</evidence>
<comment type="similarity">
    <text evidence="4">Belongs to the glucosamine/galactosamine-6-phosphate isomerase family. NagB subfamily.</text>
</comment>
<dbReference type="AlphaFoldDB" id="A0A7X2SAL8"/>
<evidence type="ECO:0000256" key="3">
    <source>
        <dbReference type="ARBA" id="ARBA00023277"/>
    </source>
</evidence>
<accession>A0A7X2SAL8</accession>
<dbReference type="Pfam" id="PF01182">
    <property type="entry name" value="Glucosamine_iso"/>
    <property type="match status" value="1"/>
</dbReference>
<dbReference type="PANTHER" id="PTHR11280">
    <property type="entry name" value="GLUCOSAMINE-6-PHOSPHATE ISOMERASE"/>
    <property type="match status" value="1"/>
</dbReference>
<evidence type="ECO:0000313" key="7">
    <source>
        <dbReference type="Proteomes" id="UP000434639"/>
    </source>
</evidence>
<dbReference type="GO" id="GO:0006043">
    <property type="term" value="P:glucosamine catabolic process"/>
    <property type="evidence" value="ECO:0007669"/>
    <property type="project" value="TreeGrafter"/>
</dbReference>
<dbReference type="GO" id="GO:0004342">
    <property type="term" value="F:glucosamine-6-phosphate deaminase activity"/>
    <property type="evidence" value="ECO:0007669"/>
    <property type="project" value="UniProtKB-UniRule"/>
</dbReference>
<evidence type="ECO:0000259" key="5">
    <source>
        <dbReference type="Pfam" id="PF01182"/>
    </source>
</evidence>
<organism evidence="6 7">
    <name type="scientific">Metabacillus mangrovi</name>
    <dbReference type="NCBI Taxonomy" id="1491830"/>
    <lineage>
        <taxon>Bacteria</taxon>
        <taxon>Bacillati</taxon>
        <taxon>Bacillota</taxon>
        <taxon>Bacilli</taxon>
        <taxon>Bacillales</taxon>
        <taxon>Bacillaceae</taxon>
        <taxon>Metabacillus</taxon>
    </lineage>
</organism>
<keyword evidence="7" id="KW-1185">Reference proteome</keyword>
<comment type="pathway">
    <text evidence="4">Amino-sugar metabolism; N-acetylneuraminate degradation; D-fructose 6-phosphate from N-acetylneuraminate: step 5/5.</text>
</comment>
<dbReference type="InterPro" id="IPR018321">
    <property type="entry name" value="Glucosamine6P_isomerase_CS"/>
</dbReference>
<dbReference type="EC" id="3.5.99.6" evidence="4"/>
<feature type="active site" description="Proton acceptor; for enolization step" evidence="4">
    <location>
        <position position="67"/>
    </location>
</feature>
<feature type="active site" description="For ring-opening step" evidence="4">
    <location>
        <position position="143"/>
    </location>
</feature>
<dbReference type="PROSITE" id="PS01161">
    <property type="entry name" value="GLC_GALNAC_ISOMERASE"/>
    <property type="match status" value="1"/>
</dbReference>
<dbReference type="GO" id="GO:0006046">
    <property type="term" value="P:N-acetylglucosamine catabolic process"/>
    <property type="evidence" value="ECO:0007669"/>
    <property type="project" value="UniProtKB-UniRule"/>
</dbReference>
<comment type="caution">
    <text evidence="4">Lacks conserved residue(s) required for the propagation of feature annotation.</text>
</comment>
<evidence type="ECO:0000256" key="1">
    <source>
        <dbReference type="ARBA" id="ARBA00000644"/>
    </source>
</evidence>
<dbReference type="SUPFAM" id="SSF100950">
    <property type="entry name" value="NagB/RpiA/CoA transferase-like"/>
    <property type="match status" value="1"/>
</dbReference>
<proteinExistence type="inferred from homology"/>
<dbReference type="InterPro" id="IPR004547">
    <property type="entry name" value="Glucosamine6P_isomerase"/>
</dbReference>
<dbReference type="NCBIfam" id="TIGR00502">
    <property type="entry name" value="nagB"/>
    <property type="match status" value="1"/>
</dbReference>
<dbReference type="HAMAP" id="MF_01241">
    <property type="entry name" value="GlcN6P_deamin"/>
    <property type="match status" value="1"/>
</dbReference>
<dbReference type="UniPathway" id="UPA00629">
    <property type="reaction ID" value="UER00684"/>
</dbReference>
<feature type="active site" description="For ring-opening step" evidence="4">
    <location>
        <position position="136"/>
    </location>
</feature>
<keyword evidence="3 4" id="KW-0119">Carbohydrate metabolism</keyword>
<dbReference type="FunFam" id="3.40.50.1360:FF:000003">
    <property type="entry name" value="Glucosamine-6-phosphate deaminase"/>
    <property type="match status" value="1"/>
</dbReference>
<dbReference type="CDD" id="cd01399">
    <property type="entry name" value="GlcN6P_deaminase"/>
    <property type="match status" value="1"/>
</dbReference>
<reference evidence="6 7" key="1">
    <citation type="journal article" date="2017" name="Int. J. Syst. Evol. Microbiol.">
        <title>Bacillus mangrovi sp. nov., isolated from a sediment sample from a mangrove forest.</title>
        <authorList>
            <person name="Gupta V."/>
            <person name="Singh P.K."/>
            <person name="Korpole S."/>
            <person name="Tanuku N.R.S."/>
            <person name="Pinnaka A.K."/>
        </authorList>
    </citation>
    <scope>NUCLEOTIDE SEQUENCE [LARGE SCALE GENOMIC DNA]</scope>
    <source>
        <strain evidence="6 7">KCTC 33872</strain>
    </source>
</reference>
<dbReference type="RefSeq" id="WP_155113988.1">
    <property type="nucleotide sequence ID" value="NZ_WMIB01000030.1"/>
</dbReference>
<dbReference type="GO" id="GO:0005975">
    <property type="term" value="P:carbohydrate metabolic process"/>
    <property type="evidence" value="ECO:0007669"/>
    <property type="project" value="InterPro"/>
</dbReference>
<comment type="caution">
    <text evidence="6">The sequence shown here is derived from an EMBL/GenBank/DDBJ whole genome shotgun (WGS) entry which is preliminary data.</text>
</comment>
<protein>
    <recommendedName>
        <fullName evidence="4">Glucosamine-6-phosphate deaminase</fullName>
        <ecNumber evidence="4">3.5.99.6</ecNumber>
    </recommendedName>
    <alternativeName>
        <fullName evidence="4">GlcN6P deaminase</fullName>
        <shortName evidence="4">GNPDA</shortName>
    </alternativeName>
    <alternativeName>
        <fullName evidence="4">Glucosamine-6-phosphate isomerase</fullName>
    </alternativeName>
</protein>
<gene>
    <name evidence="4 6" type="primary">nagB</name>
    <name evidence="6" type="ORF">GKZ89_19035</name>
</gene>
<dbReference type="Gene3D" id="3.40.50.1360">
    <property type="match status" value="1"/>
</dbReference>
<dbReference type="PANTHER" id="PTHR11280:SF5">
    <property type="entry name" value="GLUCOSAMINE-6-PHOSPHATE ISOMERASE"/>
    <property type="match status" value="1"/>
</dbReference>
<dbReference type="InterPro" id="IPR037171">
    <property type="entry name" value="NagB/RpiA_transferase-like"/>
</dbReference>
<dbReference type="OrthoDB" id="9791139at2"/>
<evidence type="ECO:0000313" key="6">
    <source>
        <dbReference type="EMBL" id="MTH55491.1"/>
    </source>
</evidence>
<sequence>MRLLAAADYQEMSRMAGEFLKDQLKTNSRSVLGLATGGTVKGVYSELVKLYSEGQLSFSHAASFNLDEYYGMEKNDVNSYFRYMKEHLFHHVDFLPGSNHLPDGMAADPIHECSRYEEMIEKAGGVDLQLLGIGENGHIGFNEPGTSFQERTHLVTLTDSTKKANARYFKSLEDVPGQAITMGIGTIMKSRSILLLASGAKKAEAIERLWNGEVTEDFPASVLKRHPNVTVIADEEALMLIDRKGKEELTR</sequence>
<feature type="active site" description="Proton acceptor; for ring-opening step" evidence="4">
    <location>
        <position position="138"/>
    </location>
</feature>
<dbReference type="EMBL" id="WMIB01000030">
    <property type="protein sequence ID" value="MTH55491.1"/>
    <property type="molecule type" value="Genomic_DNA"/>
</dbReference>
<dbReference type="InterPro" id="IPR006148">
    <property type="entry name" value="Glc/Gal-6P_isomerase"/>
</dbReference>
<dbReference type="GO" id="GO:0005737">
    <property type="term" value="C:cytoplasm"/>
    <property type="evidence" value="ECO:0007669"/>
    <property type="project" value="TreeGrafter"/>
</dbReference>
<name>A0A7X2SAL8_9BACI</name>
<evidence type="ECO:0000256" key="4">
    <source>
        <dbReference type="HAMAP-Rule" id="MF_01241"/>
    </source>
</evidence>